<keyword evidence="8" id="KW-1185">Reference proteome</keyword>
<dbReference type="PROSITE" id="PS01129">
    <property type="entry name" value="PSI_RLU"/>
    <property type="match status" value="1"/>
</dbReference>
<evidence type="ECO:0000256" key="5">
    <source>
        <dbReference type="RuleBase" id="RU362028"/>
    </source>
</evidence>
<comment type="catalytic activity">
    <reaction evidence="5">
        <text>a uridine in RNA = a pseudouridine in RNA</text>
        <dbReference type="Rhea" id="RHEA:48348"/>
        <dbReference type="Rhea" id="RHEA-COMP:12068"/>
        <dbReference type="Rhea" id="RHEA-COMP:12069"/>
        <dbReference type="ChEBI" id="CHEBI:65314"/>
        <dbReference type="ChEBI" id="CHEBI:65315"/>
    </reaction>
</comment>
<dbReference type="InterPro" id="IPR036986">
    <property type="entry name" value="S4_RNA-bd_sf"/>
</dbReference>
<dbReference type="InterPro" id="IPR006145">
    <property type="entry name" value="PsdUridine_synth_RsuA/RluA"/>
</dbReference>
<proteinExistence type="inferred from homology"/>
<protein>
    <recommendedName>
        <fullName evidence="5">Pseudouridine synthase</fullName>
        <ecNumber evidence="5">5.4.99.-</ecNumber>
    </recommendedName>
</protein>
<dbReference type="Gene3D" id="3.30.2350.10">
    <property type="entry name" value="Pseudouridine synthase"/>
    <property type="match status" value="1"/>
</dbReference>
<name>A0ABW8Z4U9_9BURK</name>
<evidence type="ECO:0000256" key="1">
    <source>
        <dbReference type="ARBA" id="ARBA00010876"/>
    </source>
</evidence>
<evidence type="ECO:0000256" key="2">
    <source>
        <dbReference type="ARBA" id="ARBA00023235"/>
    </source>
</evidence>
<dbReference type="InterPro" id="IPR050188">
    <property type="entry name" value="RluA_PseudoU_synthase"/>
</dbReference>
<evidence type="ECO:0000313" key="7">
    <source>
        <dbReference type="EMBL" id="MFL9877515.1"/>
    </source>
</evidence>
<organism evidence="7 8">
    <name type="scientific">Herbaspirillum rhizosphaerae</name>
    <dbReference type="NCBI Taxonomy" id="346179"/>
    <lineage>
        <taxon>Bacteria</taxon>
        <taxon>Pseudomonadati</taxon>
        <taxon>Pseudomonadota</taxon>
        <taxon>Betaproteobacteria</taxon>
        <taxon>Burkholderiales</taxon>
        <taxon>Oxalobacteraceae</taxon>
        <taxon>Herbaspirillum</taxon>
    </lineage>
</organism>
<dbReference type="CDD" id="cd00165">
    <property type="entry name" value="S4"/>
    <property type="match status" value="1"/>
</dbReference>
<evidence type="ECO:0000313" key="8">
    <source>
        <dbReference type="Proteomes" id="UP001629214"/>
    </source>
</evidence>
<dbReference type="InterPro" id="IPR006224">
    <property type="entry name" value="PsdUridine_synth_RluA-like_CS"/>
</dbReference>
<dbReference type="Pfam" id="PF01479">
    <property type="entry name" value="S4"/>
    <property type="match status" value="1"/>
</dbReference>
<comment type="function">
    <text evidence="5">Responsible for synthesis of pseudouridine from uracil.</text>
</comment>
<evidence type="ECO:0000256" key="3">
    <source>
        <dbReference type="ARBA" id="ARBA00036882"/>
    </source>
</evidence>
<evidence type="ECO:0000259" key="6">
    <source>
        <dbReference type="SMART" id="SM00363"/>
    </source>
</evidence>
<dbReference type="EMBL" id="JAQQFR010000002">
    <property type="protein sequence ID" value="MFL9877515.1"/>
    <property type="molecule type" value="Genomic_DNA"/>
</dbReference>
<dbReference type="PANTHER" id="PTHR21600:SF44">
    <property type="entry name" value="RIBOSOMAL LARGE SUBUNIT PSEUDOURIDINE SYNTHASE D"/>
    <property type="match status" value="1"/>
</dbReference>
<comment type="caution">
    <text evidence="7">The sequence shown here is derived from an EMBL/GenBank/DDBJ whole genome shotgun (WGS) entry which is preliminary data.</text>
</comment>
<dbReference type="Proteomes" id="UP001629214">
    <property type="component" value="Unassembled WGS sequence"/>
</dbReference>
<dbReference type="InterPro" id="IPR006225">
    <property type="entry name" value="PsdUridine_synth_RluC/D"/>
</dbReference>
<comment type="similarity">
    <text evidence="1 5">Belongs to the pseudouridine synthase RluA family.</text>
</comment>
<dbReference type="InterPro" id="IPR020103">
    <property type="entry name" value="PsdUridine_synth_cat_dom_sf"/>
</dbReference>
<feature type="domain" description="RNA-binding S4" evidence="6">
    <location>
        <begin position="52"/>
        <end position="106"/>
    </location>
</feature>
<keyword evidence="2 5" id="KW-0413">Isomerase</keyword>
<dbReference type="Pfam" id="PF00849">
    <property type="entry name" value="PseudoU_synth_2"/>
    <property type="match status" value="1"/>
</dbReference>
<dbReference type="PANTHER" id="PTHR21600">
    <property type="entry name" value="MITOCHONDRIAL RNA PSEUDOURIDINE SYNTHASE"/>
    <property type="match status" value="1"/>
</dbReference>
<dbReference type="CDD" id="cd02869">
    <property type="entry name" value="PseudoU_synth_RluA_like"/>
    <property type="match status" value="1"/>
</dbReference>
<dbReference type="SMART" id="SM00363">
    <property type="entry name" value="S4"/>
    <property type="match status" value="1"/>
</dbReference>
<gene>
    <name evidence="7" type="ORF">PQR63_03925</name>
</gene>
<dbReference type="InterPro" id="IPR002942">
    <property type="entry name" value="S4_RNA-bd"/>
</dbReference>
<reference evidence="7 8" key="1">
    <citation type="journal article" date="2024" name="Chem. Sci.">
        <title>Discovery of megapolipeptins by genome mining of a Burkholderiales bacteria collection.</title>
        <authorList>
            <person name="Paulo B.S."/>
            <person name="Recchia M.J.J."/>
            <person name="Lee S."/>
            <person name="Fergusson C.H."/>
            <person name="Romanowski S.B."/>
            <person name="Hernandez A."/>
            <person name="Krull N."/>
            <person name="Liu D.Y."/>
            <person name="Cavanagh H."/>
            <person name="Bos A."/>
            <person name="Gray C.A."/>
            <person name="Murphy B.T."/>
            <person name="Linington R.G."/>
            <person name="Eustaquio A.S."/>
        </authorList>
    </citation>
    <scope>NUCLEOTIDE SEQUENCE [LARGE SCALE GENOMIC DNA]</scope>
    <source>
        <strain evidence="7 8">RL21-008-BIB-B</strain>
    </source>
</reference>
<dbReference type="RefSeq" id="WP_408165813.1">
    <property type="nucleotide sequence ID" value="NZ_JAQQFR010000002.1"/>
</dbReference>
<dbReference type="NCBIfam" id="TIGR00005">
    <property type="entry name" value="rluA_subfam"/>
    <property type="match status" value="1"/>
</dbReference>
<accession>A0ABW8Z4U9</accession>
<comment type="catalytic activity">
    <reaction evidence="3">
        <text>uridine(1911/1915/1917) in 23S rRNA = pseudouridine(1911/1915/1917) in 23S rRNA</text>
        <dbReference type="Rhea" id="RHEA:42524"/>
        <dbReference type="Rhea" id="RHEA-COMP:10097"/>
        <dbReference type="Rhea" id="RHEA-COMP:10098"/>
        <dbReference type="ChEBI" id="CHEBI:65314"/>
        <dbReference type="ChEBI" id="CHEBI:65315"/>
        <dbReference type="EC" id="5.4.99.23"/>
    </reaction>
</comment>
<keyword evidence="4" id="KW-0694">RNA-binding</keyword>
<dbReference type="SUPFAM" id="SSF55174">
    <property type="entry name" value="Alpha-L RNA-binding motif"/>
    <property type="match status" value="1"/>
</dbReference>
<dbReference type="SUPFAM" id="SSF55120">
    <property type="entry name" value="Pseudouridine synthase"/>
    <property type="match status" value="1"/>
</dbReference>
<dbReference type="Gene3D" id="3.10.290.10">
    <property type="entry name" value="RNA-binding S4 domain"/>
    <property type="match status" value="1"/>
</dbReference>
<dbReference type="PROSITE" id="PS50889">
    <property type="entry name" value="S4"/>
    <property type="match status" value="1"/>
</dbReference>
<sequence length="352" mass="38302">MSRTTPPKVVKAFTTEPIETDVGDDALDEIVDDVAEGNEPITLKLTDDDCGSRLDKVVSALVPQYSRSRIQQWIEAGFVTVDGKPARTKMTVLGDEVVVITPQAAPEDTAFQPEAMDLDIVHEDKAILVVNKPAGLVVHPAAGNWSGTLLNGLLHHFPALGGVPRAGIVHRLDKDTSGLMVVAKTLAAQTDLVRQLQARTVKRRYLALVWGTPQLSGTIDGAMARHPRDRIKMAVSESMSAKPAITHYQRVAVGALDGRAVSLMHCQLETGRTHQIRVHMQSLGFALVGDALYGKTHLMPFFPRQALQAWRLGLVHPTSGKACQWEVTLPEDFTELLGRAGIDIDALKTLDE</sequence>
<dbReference type="EC" id="5.4.99.-" evidence="5"/>
<evidence type="ECO:0000256" key="4">
    <source>
        <dbReference type="PROSITE-ProRule" id="PRU00182"/>
    </source>
</evidence>